<reference evidence="1 2" key="1">
    <citation type="submission" date="2019-12" db="EMBL/GenBank/DDBJ databases">
        <title>Snethiella sp. nov. sp. isolated from sea sand.</title>
        <authorList>
            <person name="Kim J."/>
            <person name="Jeong S.E."/>
            <person name="Jung H.S."/>
            <person name="Jeon C.O."/>
        </authorList>
    </citation>
    <scope>NUCLEOTIDE SEQUENCE [LARGE SCALE GENOMIC DNA]</scope>
    <source>
        <strain evidence="1 2">DP05</strain>
    </source>
</reference>
<dbReference type="Proteomes" id="UP000476030">
    <property type="component" value="Unassembled WGS sequence"/>
</dbReference>
<dbReference type="InterPro" id="IPR004165">
    <property type="entry name" value="CoA_trans_fam_I"/>
</dbReference>
<dbReference type="EMBL" id="WTUW01000001">
    <property type="protein sequence ID" value="MZR29190.1"/>
    <property type="molecule type" value="Genomic_DNA"/>
</dbReference>
<dbReference type="InterPro" id="IPR037171">
    <property type="entry name" value="NagB/RpiA_transferase-like"/>
</dbReference>
<accession>A0A6L8W426</accession>
<keyword evidence="2" id="KW-1185">Reference proteome</keyword>
<dbReference type="Pfam" id="PF01144">
    <property type="entry name" value="CoA_trans"/>
    <property type="match status" value="1"/>
</dbReference>
<proteinExistence type="predicted"/>
<dbReference type="SMART" id="SM00882">
    <property type="entry name" value="CoA_trans"/>
    <property type="match status" value="1"/>
</dbReference>
<name>A0A6L8W426_9PROT</name>
<organism evidence="1 2">
    <name type="scientific">Sneathiella litorea</name>
    <dbReference type="NCBI Taxonomy" id="2606216"/>
    <lineage>
        <taxon>Bacteria</taxon>
        <taxon>Pseudomonadati</taxon>
        <taxon>Pseudomonadota</taxon>
        <taxon>Alphaproteobacteria</taxon>
        <taxon>Sneathiellales</taxon>
        <taxon>Sneathiellaceae</taxon>
        <taxon>Sneathiella</taxon>
    </lineage>
</organism>
<protein>
    <recommendedName>
        <fullName evidence="3">CoA transferase subunit A</fullName>
    </recommendedName>
</protein>
<evidence type="ECO:0000313" key="2">
    <source>
        <dbReference type="Proteomes" id="UP000476030"/>
    </source>
</evidence>
<gene>
    <name evidence="1" type="ORF">GQE98_00940</name>
</gene>
<evidence type="ECO:0008006" key="3">
    <source>
        <dbReference type="Google" id="ProtNLM"/>
    </source>
</evidence>
<dbReference type="GO" id="GO:0008410">
    <property type="term" value="F:CoA-transferase activity"/>
    <property type="evidence" value="ECO:0007669"/>
    <property type="project" value="InterPro"/>
</dbReference>
<dbReference type="PANTHER" id="PTHR43293:SF3">
    <property type="entry name" value="CHOLESTEROL RING-CLEAVING HYDROLASE IPDB SUBUNIT"/>
    <property type="match status" value="1"/>
</dbReference>
<comment type="caution">
    <text evidence="1">The sequence shown here is derived from an EMBL/GenBank/DDBJ whole genome shotgun (WGS) entry which is preliminary data.</text>
</comment>
<dbReference type="SUPFAM" id="SSF100950">
    <property type="entry name" value="NagB/RpiA/CoA transferase-like"/>
    <property type="match status" value="1"/>
</dbReference>
<dbReference type="Gene3D" id="3.40.1080.10">
    <property type="entry name" value="Glutaconate Coenzyme A-transferase"/>
    <property type="match status" value="1"/>
</dbReference>
<dbReference type="AlphaFoldDB" id="A0A6L8W426"/>
<dbReference type="RefSeq" id="WP_161313680.1">
    <property type="nucleotide sequence ID" value="NZ_WTUW01000001.1"/>
</dbReference>
<evidence type="ECO:0000313" key="1">
    <source>
        <dbReference type="EMBL" id="MZR29190.1"/>
    </source>
</evidence>
<sequence length="302" mass="32715">MGTRTSKLSSIDLALDGLEDGQTLIIGGSLFHNKPMFLVREIIRRQIKDLIVVSVPQASIDVDLLISAGCVAEVRVPYMGFEYLGLAPGFRKAASDGKIRVWECDETHILAALEASARKLPSGIAKAGVGTDVHRLNPDLKLVKDHISGEPLTAVAALKPDLAIMHAAAGDKYGNLRYSGYSFADLMVAEATRQGGGKVVASVDEVVPNASFTKDPFRTNISCMLIDHVIEAPYGAYPCSSHGSYQFNEAAIVEYLNASKTEQGTLDYIDDHVMSVPSHDEYLDKHVNLHSLIEAKAKTYVD</sequence>
<dbReference type="PANTHER" id="PTHR43293">
    <property type="entry name" value="ACETATE COA-TRANSFERASE YDIF"/>
    <property type="match status" value="1"/>
</dbReference>